<organism evidence="3 4">
    <name type="scientific">Chrysophaeum taylorii</name>
    <dbReference type="NCBI Taxonomy" id="2483200"/>
    <lineage>
        <taxon>Eukaryota</taxon>
        <taxon>Sar</taxon>
        <taxon>Stramenopiles</taxon>
        <taxon>Ochrophyta</taxon>
        <taxon>Pelagophyceae</taxon>
        <taxon>Pelagomonadales</taxon>
        <taxon>Pelagomonadaceae</taxon>
        <taxon>Chrysophaeum</taxon>
    </lineage>
</organism>
<dbReference type="InterPro" id="IPR045297">
    <property type="entry name" value="Complex1_LYR_LYRM4"/>
</dbReference>
<dbReference type="EMBL" id="JAQMWT010000629">
    <property type="protein sequence ID" value="KAJ8598881.1"/>
    <property type="molecule type" value="Genomic_DNA"/>
</dbReference>
<evidence type="ECO:0000256" key="1">
    <source>
        <dbReference type="ARBA" id="ARBA00009508"/>
    </source>
</evidence>
<dbReference type="CDD" id="cd20264">
    <property type="entry name" value="Complex1_LYR_LYRM4"/>
    <property type="match status" value="1"/>
</dbReference>
<dbReference type="Pfam" id="PF05347">
    <property type="entry name" value="Complex1_LYR"/>
    <property type="match status" value="1"/>
</dbReference>
<evidence type="ECO:0000259" key="2">
    <source>
        <dbReference type="Pfam" id="PF05347"/>
    </source>
</evidence>
<name>A0AAD7U5V6_9STRA</name>
<dbReference type="GO" id="GO:0005739">
    <property type="term" value="C:mitochondrion"/>
    <property type="evidence" value="ECO:0007669"/>
    <property type="project" value="TreeGrafter"/>
</dbReference>
<dbReference type="InterPro" id="IPR051522">
    <property type="entry name" value="ISC_assembly_LYR"/>
</dbReference>
<dbReference type="Proteomes" id="UP001230188">
    <property type="component" value="Unassembled WGS sequence"/>
</dbReference>
<evidence type="ECO:0000313" key="3">
    <source>
        <dbReference type="EMBL" id="KAJ8598881.1"/>
    </source>
</evidence>
<reference evidence="3" key="1">
    <citation type="submission" date="2023-01" db="EMBL/GenBank/DDBJ databases">
        <title>Metagenome sequencing of chrysophaentin producing Chrysophaeum taylorii.</title>
        <authorList>
            <person name="Davison J."/>
            <person name="Bewley C."/>
        </authorList>
    </citation>
    <scope>NUCLEOTIDE SEQUENCE</scope>
    <source>
        <strain evidence="3">NIES-1699</strain>
    </source>
</reference>
<proteinExistence type="inferred from homology"/>
<dbReference type="AlphaFoldDB" id="A0AAD7U5V6"/>
<gene>
    <name evidence="3" type="ORF">CTAYLR_009966</name>
</gene>
<feature type="domain" description="Complex 1 LYR protein" evidence="2">
    <location>
        <begin position="5"/>
        <end position="58"/>
    </location>
</feature>
<dbReference type="GO" id="GO:1990221">
    <property type="term" value="C:L-cysteine desulfurase complex"/>
    <property type="evidence" value="ECO:0007669"/>
    <property type="project" value="TreeGrafter"/>
</dbReference>
<dbReference type="PANTHER" id="PTHR13166:SF7">
    <property type="entry name" value="LYR MOTIF-CONTAINING PROTEIN 4"/>
    <property type="match status" value="1"/>
</dbReference>
<evidence type="ECO:0000313" key="4">
    <source>
        <dbReference type="Proteomes" id="UP001230188"/>
    </source>
</evidence>
<dbReference type="InterPro" id="IPR008011">
    <property type="entry name" value="Complex1_LYR_dom"/>
</dbReference>
<protein>
    <recommendedName>
        <fullName evidence="2">Complex 1 LYR protein domain-containing protein</fullName>
    </recommendedName>
</protein>
<comment type="similarity">
    <text evidence="1">Belongs to the complex I LYR family.</text>
</comment>
<accession>A0AAD7U5V6</accession>
<dbReference type="PANTHER" id="PTHR13166">
    <property type="entry name" value="PROTEIN C6ORF149"/>
    <property type="match status" value="1"/>
</dbReference>
<sequence length="88" mass="10077">MMSSARSLYRQMLSEAKRIKHYNVREYALRRVKIGFEENRGLTGSEASAAYEEGVAQLGVLRRQAAIYNMYPTEASVMEHDRTAIPHN</sequence>
<dbReference type="GO" id="GO:0016226">
    <property type="term" value="P:iron-sulfur cluster assembly"/>
    <property type="evidence" value="ECO:0007669"/>
    <property type="project" value="InterPro"/>
</dbReference>
<comment type="caution">
    <text evidence="3">The sequence shown here is derived from an EMBL/GenBank/DDBJ whole genome shotgun (WGS) entry which is preliminary data.</text>
</comment>
<keyword evidence="4" id="KW-1185">Reference proteome</keyword>